<reference evidence="1" key="2">
    <citation type="submission" date="2020-09" db="EMBL/GenBank/DDBJ databases">
        <authorList>
            <person name="Sun Q."/>
            <person name="Ohkuma M."/>
        </authorList>
    </citation>
    <scope>NUCLEOTIDE SEQUENCE</scope>
    <source>
        <strain evidence="1">JCM 15325</strain>
    </source>
</reference>
<dbReference type="SUPFAM" id="SSF52777">
    <property type="entry name" value="CoA-dependent acyltransferases"/>
    <property type="match status" value="2"/>
</dbReference>
<evidence type="ECO:0000313" key="2">
    <source>
        <dbReference type="Proteomes" id="UP000654670"/>
    </source>
</evidence>
<dbReference type="InterPro" id="IPR023213">
    <property type="entry name" value="CAT-like_dom_sf"/>
</dbReference>
<keyword evidence="2" id="KW-1185">Reference proteome</keyword>
<dbReference type="InterPro" id="IPR052058">
    <property type="entry name" value="Alcohol_O-acetyltransferase"/>
</dbReference>
<name>A0A917VZB2_9BACL</name>
<gene>
    <name evidence="1" type="ORF">GCM10007968_09630</name>
</gene>
<organism evidence="1 2">
    <name type="scientific">Sporolactobacillus putidus</name>
    <dbReference type="NCBI Taxonomy" id="492735"/>
    <lineage>
        <taxon>Bacteria</taxon>
        <taxon>Bacillati</taxon>
        <taxon>Bacillota</taxon>
        <taxon>Bacilli</taxon>
        <taxon>Bacillales</taxon>
        <taxon>Sporolactobacillaceae</taxon>
        <taxon>Sporolactobacillus</taxon>
    </lineage>
</organism>
<evidence type="ECO:0008006" key="3">
    <source>
        <dbReference type="Google" id="ProtNLM"/>
    </source>
</evidence>
<dbReference type="Proteomes" id="UP000654670">
    <property type="component" value="Unassembled WGS sequence"/>
</dbReference>
<dbReference type="Gene3D" id="3.30.559.10">
    <property type="entry name" value="Chloramphenicol acetyltransferase-like domain"/>
    <property type="match status" value="1"/>
</dbReference>
<dbReference type="PANTHER" id="PTHR28037:SF1">
    <property type="entry name" value="ALCOHOL O-ACETYLTRANSFERASE 1-RELATED"/>
    <property type="match status" value="1"/>
</dbReference>
<protein>
    <recommendedName>
        <fullName evidence="3">Condensation domain-containing protein</fullName>
    </recommendedName>
</protein>
<comment type="caution">
    <text evidence="1">The sequence shown here is derived from an EMBL/GenBank/DDBJ whole genome shotgun (WGS) entry which is preliminary data.</text>
</comment>
<dbReference type="AlphaFoldDB" id="A0A917VZB2"/>
<dbReference type="PANTHER" id="PTHR28037">
    <property type="entry name" value="ALCOHOL O-ACETYLTRANSFERASE 1-RELATED"/>
    <property type="match status" value="1"/>
</dbReference>
<proteinExistence type="predicted"/>
<evidence type="ECO:0000313" key="1">
    <source>
        <dbReference type="EMBL" id="GGL47609.1"/>
    </source>
</evidence>
<reference evidence="1" key="1">
    <citation type="journal article" date="2014" name="Int. J. Syst. Evol. Microbiol.">
        <title>Complete genome sequence of Corynebacterium casei LMG S-19264T (=DSM 44701T), isolated from a smear-ripened cheese.</title>
        <authorList>
            <consortium name="US DOE Joint Genome Institute (JGI-PGF)"/>
            <person name="Walter F."/>
            <person name="Albersmeier A."/>
            <person name="Kalinowski J."/>
            <person name="Ruckert C."/>
        </authorList>
    </citation>
    <scope>NUCLEOTIDE SEQUENCE</scope>
    <source>
        <strain evidence="1">JCM 15325</strain>
    </source>
</reference>
<dbReference type="EMBL" id="BMOK01000003">
    <property type="protein sequence ID" value="GGL47609.1"/>
    <property type="molecule type" value="Genomic_DNA"/>
</dbReference>
<sequence length="425" mass="48231">MTTCQKNIYPAESADVKHFISGEKKRNDHYLHAVIRFDWNVDIDLLKKAVQATFKAVPLLTCRFVESDRKAFWEEAGWTADDMVFLIKSPDRERDVQDNLVIKPDEKVGPQLRITVIRDEEADTLAIILNHMICDGGGIRDYLYLLSKCYSAFAVDPDHAIVDMPDPGLRSIHQVFGSMSPEQMGRIRNAELQSYPQSEKDHLPLTGDAQHPFIITHQVPAAQFDLIKDYAKTRGATVNDALFAAYVCALSDALKTDWIVLDCPVNIRAYLPKGHQPGICNLTSNIICAVPSHAGESFDEALMSVKKVMDQQKGNLEPLKVYWDLEEVYQTLPLSEAKKRFPQIYSIPFNGMTNIGILDDKQLYFNGLRVEDALISGSIKYAPYFQIAVTTFRKAMTFSTNFHGTDDDYRWLDNFVNKMIGYFPK</sequence>
<accession>A0A917VZB2</accession>
<dbReference type="Gene3D" id="3.30.559.30">
    <property type="entry name" value="Nonribosomal peptide synthetase, condensation domain"/>
    <property type="match status" value="1"/>
</dbReference>
<dbReference type="RefSeq" id="WP_188801949.1">
    <property type="nucleotide sequence ID" value="NZ_BMOK01000003.1"/>
</dbReference>